<keyword evidence="2" id="KW-1185">Reference proteome</keyword>
<dbReference type="EMBL" id="JACIDU010000007">
    <property type="protein sequence ID" value="MBB4103439.1"/>
    <property type="molecule type" value="Genomic_DNA"/>
</dbReference>
<comment type="caution">
    <text evidence="1">The sequence shown here is derived from an EMBL/GenBank/DDBJ whole genome shotgun (WGS) entry which is preliminary data.</text>
</comment>
<dbReference type="AlphaFoldDB" id="A0A7W6K1G1"/>
<evidence type="ECO:0000313" key="2">
    <source>
        <dbReference type="Proteomes" id="UP000584824"/>
    </source>
</evidence>
<sequence length="113" mass="12427">MSKDVTSETVSTRLTGFSETDRQWLAATLEHAGHDDAMLDGLHLYLDIAANARFLNALKLEKAGEWLGNNAPGRLQIRLMEAARSSQHAAFQSFRQGLVRSGGLERAYPKSAL</sequence>
<organism evidence="1 2">
    <name type="scientific">Allorhizobium borbori</name>
    <dbReference type="NCBI Taxonomy" id="485907"/>
    <lineage>
        <taxon>Bacteria</taxon>
        <taxon>Pseudomonadati</taxon>
        <taxon>Pseudomonadota</taxon>
        <taxon>Alphaproteobacteria</taxon>
        <taxon>Hyphomicrobiales</taxon>
        <taxon>Rhizobiaceae</taxon>
        <taxon>Rhizobium/Agrobacterium group</taxon>
        <taxon>Allorhizobium</taxon>
    </lineage>
</organism>
<proteinExistence type="predicted"/>
<dbReference type="RefSeq" id="WP_183791985.1">
    <property type="nucleotide sequence ID" value="NZ_JACIDU010000007.1"/>
</dbReference>
<accession>A0A7W6K1G1</accession>
<name>A0A7W6K1G1_9HYPH</name>
<evidence type="ECO:0000313" key="1">
    <source>
        <dbReference type="EMBL" id="MBB4103439.1"/>
    </source>
</evidence>
<dbReference type="Proteomes" id="UP000584824">
    <property type="component" value="Unassembled WGS sequence"/>
</dbReference>
<reference evidence="1 2" key="1">
    <citation type="submission" date="2020-08" db="EMBL/GenBank/DDBJ databases">
        <title>Genomic Encyclopedia of Type Strains, Phase IV (KMG-IV): sequencing the most valuable type-strain genomes for metagenomic binning, comparative biology and taxonomic classification.</title>
        <authorList>
            <person name="Goeker M."/>
        </authorList>
    </citation>
    <scope>NUCLEOTIDE SEQUENCE [LARGE SCALE GENOMIC DNA]</scope>
    <source>
        <strain evidence="1 2">DSM 26385</strain>
    </source>
</reference>
<protein>
    <submittedName>
        <fullName evidence="1">Uncharacterized protein</fullName>
    </submittedName>
</protein>
<gene>
    <name evidence="1" type="ORF">GGQ66_001997</name>
</gene>